<gene>
    <name evidence="11" type="primary">LOC106058543</name>
</gene>
<dbReference type="InterPro" id="IPR025110">
    <property type="entry name" value="AMP-bd_C"/>
</dbReference>
<name>A0A9W3B4C1_BIOGL</name>
<dbReference type="Pfam" id="PF00501">
    <property type="entry name" value="AMP-binding"/>
    <property type="match status" value="1"/>
</dbReference>
<keyword evidence="10" id="KW-1185">Reference proteome</keyword>
<dbReference type="PANTHER" id="PTHR43201">
    <property type="entry name" value="ACYL-COA SYNTHETASE"/>
    <property type="match status" value="1"/>
</dbReference>
<dbReference type="Gene3D" id="3.30.300.30">
    <property type="match status" value="1"/>
</dbReference>
<accession>A0A9W3B4C1</accession>
<evidence type="ECO:0000313" key="11">
    <source>
        <dbReference type="RefSeq" id="XP_055894276.1"/>
    </source>
</evidence>
<evidence type="ECO:0000256" key="4">
    <source>
        <dbReference type="ARBA" id="ARBA00039009"/>
    </source>
</evidence>
<dbReference type="EC" id="6.2.1.2" evidence="4"/>
<dbReference type="GO" id="GO:0006631">
    <property type="term" value="P:fatty acid metabolic process"/>
    <property type="evidence" value="ECO:0007669"/>
    <property type="project" value="TreeGrafter"/>
</dbReference>
<dbReference type="FunFam" id="3.30.300.30:FF:000008">
    <property type="entry name" value="2,3-dihydroxybenzoate-AMP ligase"/>
    <property type="match status" value="1"/>
</dbReference>
<comment type="similarity">
    <text evidence="1">Belongs to the ATP-dependent AMP-binding enzyme family.</text>
</comment>
<feature type="domain" description="AMP-dependent synthetase/ligase" evidence="8">
    <location>
        <begin position="97"/>
        <end position="488"/>
    </location>
</feature>
<dbReference type="OMA" id="ICCRGYN"/>
<evidence type="ECO:0000256" key="7">
    <source>
        <dbReference type="ARBA" id="ARBA00048277"/>
    </source>
</evidence>
<evidence type="ECO:0000256" key="5">
    <source>
        <dbReference type="ARBA" id="ARBA00039638"/>
    </source>
</evidence>
<proteinExistence type="inferred from homology"/>
<dbReference type="GeneID" id="106058543"/>
<evidence type="ECO:0000256" key="3">
    <source>
        <dbReference type="ARBA" id="ARBA00037247"/>
    </source>
</evidence>
<sequence>MYFLKLPKFASRSTYRSSRFILNYKAKVKVVNLGPGLTLTRERVGLNQEFQFHWTQAQCLARLHTSSQACTQHLTWSYVHGASTIPLMGITIGKQLQKMVESQPNKVAMIFAKEKIMLTFVELLNKVDMLAAGFKTLGIRHGDRVGVWGPNSIEWVLTQYGTARAGNILVNINPSYRKDELKYALQKSGCKGLVAAPGCRGLDYINMLKEIIPEMNLTPYGAPITSKELPNLKYIFTMGSEKYPGTLCFDDFISLASPSEREHIMDVQNNFQFDDPINIQFTSGTTGSPKGAVLSHHNIVNNSFFVGLRCGYHEHDSVICIPVPLYHCFGMVMGCLQSITHGATVVFPSPLFDPASVLSAVETYRCTSLYGVPTMFIDILNHPMCDKTDLSTLITGIMAGSPCPIETVRDVLKRMNMEKFTVCYGSTETSPVSFQSTGMCSLDKRVSTVGKVLDHIEAKIVDSDGRVVPIGVPGELCTRGPSTMLGYWDDPEKTKQAVTLDKWYHTGDLAVMTEEGYCSIVGRIKDMLIRGGENIYPLEIEQIMYEHPQIKDVQVIGVPDARLGEQVCAWIIVKSGMTLTVEEVKEFCKDKMARYKIPHYILFVDDFPKTVTGKIQKFIMREESIKILGLPGKL</sequence>
<dbReference type="InterPro" id="IPR042099">
    <property type="entry name" value="ANL_N_sf"/>
</dbReference>
<evidence type="ECO:0000313" key="10">
    <source>
        <dbReference type="Proteomes" id="UP001165740"/>
    </source>
</evidence>
<dbReference type="GO" id="GO:0031956">
    <property type="term" value="F:medium-chain fatty acid-CoA ligase activity"/>
    <property type="evidence" value="ECO:0007669"/>
    <property type="project" value="UniProtKB-EC"/>
</dbReference>
<evidence type="ECO:0000256" key="1">
    <source>
        <dbReference type="ARBA" id="ARBA00006432"/>
    </source>
</evidence>
<dbReference type="PROSITE" id="PS00455">
    <property type="entry name" value="AMP_BINDING"/>
    <property type="match status" value="1"/>
</dbReference>
<dbReference type="RefSeq" id="XP_055894276.1">
    <property type="nucleotide sequence ID" value="XM_056038301.1"/>
</dbReference>
<organism evidence="10 11">
    <name type="scientific">Biomphalaria glabrata</name>
    <name type="common">Bloodfluke planorb</name>
    <name type="synonym">Freshwater snail</name>
    <dbReference type="NCBI Taxonomy" id="6526"/>
    <lineage>
        <taxon>Eukaryota</taxon>
        <taxon>Metazoa</taxon>
        <taxon>Spiralia</taxon>
        <taxon>Lophotrochozoa</taxon>
        <taxon>Mollusca</taxon>
        <taxon>Gastropoda</taxon>
        <taxon>Heterobranchia</taxon>
        <taxon>Euthyneura</taxon>
        <taxon>Panpulmonata</taxon>
        <taxon>Hygrophila</taxon>
        <taxon>Lymnaeoidea</taxon>
        <taxon>Planorbidae</taxon>
        <taxon>Biomphalaria</taxon>
    </lineage>
</organism>
<dbReference type="SUPFAM" id="SSF56801">
    <property type="entry name" value="Acetyl-CoA synthetase-like"/>
    <property type="match status" value="1"/>
</dbReference>
<feature type="domain" description="AMP-binding enzyme C-terminal" evidence="9">
    <location>
        <begin position="539"/>
        <end position="614"/>
    </location>
</feature>
<dbReference type="InterPro" id="IPR020845">
    <property type="entry name" value="AMP-binding_CS"/>
</dbReference>
<protein>
    <recommendedName>
        <fullName evidence="5">Medium-chain acyl-CoA ligase ACSF2, mitochondrial</fullName>
        <ecNumber evidence="4">6.2.1.2</ecNumber>
    </recommendedName>
</protein>
<dbReference type="AlphaFoldDB" id="A0A9W3B4C1"/>
<evidence type="ECO:0000259" key="9">
    <source>
        <dbReference type="Pfam" id="PF13193"/>
    </source>
</evidence>
<dbReference type="CDD" id="cd05917">
    <property type="entry name" value="FACL_like_2"/>
    <property type="match status" value="1"/>
</dbReference>
<evidence type="ECO:0000256" key="2">
    <source>
        <dbReference type="ARBA" id="ARBA00022598"/>
    </source>
</evidence>
<comment type="catalytic activity">
    <reaction evidence="6">
        <text>octanoate + ATP + CoA = octanoyl-CoA + AMP + diphosphate</text>
        <dbReference type="Rhea" id="RHEA:33631"/>
        <dbReference type="ChEBI" id="CHEBI:25646"/>
        <dbReference type="ChEBI" id="CHEBI:30616"/>
        <dbReference type="ChEBI" id="CHEBI:33019"/>
        <dbReference type="ChEBI" id="CHEBI:57287"/>
        <dbReference type="ChEBI" id="CHEBI:57386"/>
        <dbReference type="ChEBI" id="CHEBI:456215"/>
    </reaction>
</comment>
<dbReference type="OrthoDB" id="10253115at2759"/>
<dbReference type="Pfam" id="PF13193">
    <property type="entry name" value="AMP-binding_C"/>
    <property type="match status" value="1"/>
</dbReference>
<reference evidence="11" key="1">
    <citation type="submission" date="2025-08" db="UniProtKB">
        <authorList>
            <consortium name="RefSeq"/>
        </authorList>
    </citation>
    <scope>IDENTIFICATION</scope>
</reference>
<keyword evidence="2" id="KW-0436">Ligase</keyword>
<evidence type="ECO:0000259" key="8">
    <source>
        <dbReference type="Pfam" id="PF00501"/>
    </source>
</evidence>
<dbReference type="PANTHER" id="PTHR43201:SF5">
    <property type="entry name" value="MEDIUM-CHAIN ACYL-COA LIGASE ACSF2, MITOCHONDRIAL"/>
    <property type="match status" value="1"/>
</dbReference>
<dbReference type="Gene3D" id="3.40.50.12780">
    <property type="entry name" value="N-terminal domain of ligase-like"/>
    <property type="match status" value="1"/>
</dbReference>
<comment type="function">
    <text evidence="3">Acyl-CoA synthases catalyze the initial reaction in fatty acid metabolism, by forming a thioester with CoA. Has some preference toward medium-chain substrates. Plays a role in adipocyte differentiation.</text>
</comment>
<comment type="catalytic activity">
    <reaction evidence="7">
        <text>a medium-chain fatty acid + ATP + CoA = a medium-chain fatty acyl-CoA + AMP + diphosphate</text>
        <dbReference type="Rhea" id="RHEA:48340"/>
        <dbReference type="ChEBI" id="CHEBI:30616"/>
        <dbReference type="ChEBI" id="CHEBI:33019"/>
        <dbReference type="ChEBI" id="CHEBI:57287"/>
        <dbReference type="ChEBI" id="CHEBI:59558"/>
        <dbReference type="ChEBI" id="CHEBI:90546"/>
        <dbReference type="ChEBI" id="CHEBI:456215"/>
        <dbReference type="EC" id="6.2.1.2"/>
    </reaction>
</comment>
<dbReference type="Proteomes" id="UP001165740">
    <property type="component" value="Chromosome 8"/>
</dbReference>
<dbReference type="InterPro" id="IPR045851">
    <property type="entry name" value="AMP-bd_C_sf"/>
</dbReference>
<evidence type="ECO:0000256" key="6">
    <source>
        <dbReference type="ARBA" id="ARBA00047319"/>
    </source>
</evidence>
<dbReference type="InterPro" id="IPR000873">
    <property type="entry name" value="AMP-dep_synth/lig_dom"/>
</dbReference>
<dbReference type="FunFam" id="3.40.50.12780:FF:000003">
    <property type="entry name" value="Long-chain-fatty-acid--CoA ligase FadD"/>
    <property type="match status" value="1"/>
</dbReference>